<reference evidence="2 3" key="1">
    <citation type="submission" date="2017-08" db="EMBL/GenBank/DDBJ databases">
        <title>The complete genome sequence of Maribacter sp. B1, isolated from deep-sea sediment.</title>
        <authorList>
            <person name="Wu Y.-H."/>
            <person name="Cheng H."/>
            <person name="Xu X.-W."/>
        </authorList>
    </citation>
    <scope>NUCLEOTIDE SEQUENCE [LARGE SCALE GENOMIC DNA]</scope>
    <source>
        <strain evidence="2 3">B1</strain>
    </source>
</reference>
<dbReference type="Proteomes" id="UP000215244">
    <property type="component" value="Chromosome"/>
</dbReference>
<evidence type="ECO:0000259" key="1">
    <source>
        <dbReference type="Pfam" id="PF01261"/>
    </source>
</evidence>
<evidence type="ECO:0000313" key="2">
    <source>
        <dbReference type="EMBL" id="ASV32542.1"/>
    </source>
</evidence>
<dbReference type="PANTHER" id="PTHR12110">
    <property type="entry name" value="HYDROXYPYRUVATE ISOMERASE"/>
    <property type="match status" value="1"/>
</dbReference>
<dbReference type="AlphaFoldDB" id="A0A223VB53"/>
<dbReference type="KEGG" id="marb:CJ263_03985"/>
<dbReference type="Pfam" id="PF01261">
    <property type="entry name" value="AP_endonuc_2"/>
    <property type="match status" value="1"/>
</dbReference>
<protein>
    <submittedName>
        <fullName evidence="2">Sugar phosphate isomerase</fullName>
    </submittedName>
</protein>
<dbReference type="GO" id="GO:0016853">
    <property type="term" value="F:isomerase activity"/>
    <property type="evidence" value="ECO:0007669"/>
    <property type="project" value="UniProtKB-KW"/>
</dbReference>
<dbReference type="PROSITE" id="PS51257">
    <property type="entry name" value="PROKAR_LIPOPROTEIN"/>
    <property type="match status" value="1"/>
</dbReference>
<dbReference type="OrthoDB" id="9798407at2"/>
<keyword evidence="2" id="KW-0413">Isomerase</keyword>
<feature type="domain" description="Xylose isomerase-like TIM barrel" evidence="1">
    <location>
        <begin position="64"/>
        <end position="266"/>
    </location>
</feature>
<dbReference type="RefSeq" id="WP_094999094.1">
    <property type="nucleotide sequence ID" value="NZ_BMJL01000001.1"/>
</dbReference>
<sequence length="305" mass="34047">MKKVIFNAFILVAFGLVFSCKEKAEKTNETADTPETPVEEVQDFGGLALYTVRDDMGTDAKSTLKAVADAGYENIEAAGYADGKFYNMTPADFKAYLSEVGLTPISTHQSSVTLDNADEMMADVAAAGFEYFVVPVPPMGMFKFNMEDRTMGMEGTPQELADILDTLGEKASKAGLKLLYHNHDFEFKKGTDDVVMIDYLLENCNPDNVNFQMDLYWVTKAGADPVAYFEKYPGRFKLWHVKDMDDQGRFAPVGTGNIDFGRILEKKELSGMEYYMVEQDMTFDGLKPLEAIKISHEGLKEIGFE</sequence>
<evidence type="ECO:0000313" key="3">
    <source>
        <dbReference type="Proteomes" id="UP000215244"/>
    </source>
</evidence>
<dbReference type="EMBL" id="CP022957">
    <property type="protein sequence ID" value="ASV32542.1"/>
    <property type="molecule type" value="Genomic_DNA"/>
</dbReference>
<dbReference type="InterPro" id="IPR013022">
    <property type="entry name" value="Xyl_isomerase-like_TIM-brl"/>
</dbReference>
<accession>A0A223VB53</accession>
<dbReference type="InterPro" id="IPR036237">
    <property type="entry name" value="Xyl_isomerase-like_sf"/>
</dbReference>
<gene>
    <name evidence="2" type="ORF">CJ263_03985</name>
</gene>
<name>A0A223VB53_9FLAO</name>
<dbReference type="PANTHER" id="PTHR12110:SF41">
    <property type="entry name" value="INOSOSE DEHYDRATASE"/>
    <property type="match status" value="1"/>
</dbReference>
<dbReference type="InterPro" id="IPR050312">
    <property type="entry name" value="IolE/XylAMocC-like"/>
</dbReference>
<dbReference type="Gene3D" id="3.20.20.150">
    <property type="entry name" value="Divalent-metal-dependent TIM barrel enzymes"/>
    <property type="match status" value="1"/>
</dbReference>
<dbReference type="SUPFAM" id="SSF51658">
    <property type="entry name" value="Xylose isomerase-like"/>
    <property type="match status" value="1"/>
</dbReference>
<keyword evidence="3" id="KW-1185">Reference proteome</keyword>
<proteinExistence type="predicted"/>
<organism evidence="2 3">
    <name type="scientific">Maribacter cobaltidurans</name>
    <dbReference type="NCBI Taxonomy" id="1178778"/>
    <lineage>
        <taxon>Bacteria</taxon>
        <taxon>Pseudomonadati</taxon>
        <taxon>Bacteroidota</taxon>
        <taxon>Flavobacteriia</taxon>
        <taxon>Flavobacteriales</taxon>
        <taxon>Flavobacteriaceae</taxon>
        <taxon>Maribacter</taxon>
    </lineage>
</organism>